<gene>
    <name evidence="2" type="ORF">M406DRAFT_356543</name>
</gene>
<name>A0A9P4XZW6_CRYP1</name>
<dbReference type="GO" id="GO:0016491">
    <property type="term" value="F:oxidoreductase activity"/>
    <property type="evidence" value="ECO:0007669"/>
    <property type="project" value="InterPro"/>
</dbReference>
<accession>A0A9P4XZW6</accession>
<keyword evidence="3" id="KW-1185">Reference proteome</keyword>
<protein>
    <recommendedName>
        <fullName evidence="1">NADPH-dependent FMN reductase-like domain-containing protein</fullName>
    </recommendedName>
</protein>
<dbReference type="AlphaFoldDB" id="A0A9P4XZW6"/>
<dbReference type="Pfam" id="PF03358">
    <property type="entry name" value="FMN_red"/>
    <property type="match status" value="1"/>
</dbReference>
<reference evidence="2" key="1">
    <citation type="journal article" date="2020" name="Phytopathology">
        <title>Genome sequence of the chestnut blight fungus Cryphonectria parasitica EP155: A fundamental resource for an archetypical invasive plant pathogen.</title>
        <authorList>
            <person name="Crouch J.A."/>
            <person name="Dawe A."/>
            <person name="Aerts A."/>
            <person name="Barry K."/>
            <person name="Churchill A.C.L."/>
            <person name="Grimwood J."/>
            <person name="Hillman B."/>
            <person name="Milgroom M.G."/>
            <person name="Pangilinan J."/>
            <person name="Smith M."/>
            <person name="Salamov A."/>
            <person name="Schmutz J."/>
            <person name="Yadav J."/>
            <person name="Grigoriev I.V."/>
            <person name="Nuss D."/>
        </authorList>
    </citation>
    <scope>NUCLEOTIDE SEQUENCE</scope>
    <source>
        <strain evidence="2">EP155</strain>
    </source>
</reference>
<dbReference type="GeneID" id="63840603"/>
<comment type="caution">
    <text evidence="2">The sequence shown here is derived from an EMBL/GenBank/DDBJ whole genome shotgun (WGS) entry which is preliminary data.</text>
</comment>
<dbReference type="SUPFAM" id="SSF52218">
    <property type="entry name" value="Flavoproteins"/>
    <property type="match status" value="1"/>
</dbReference>
<dbReference type="Proteomes" id="UP000803844">
    <property type="component" value="Unassembled WGS sequence"/>
</dbReference>
<evidence type="ECO:0000259" key="1">
    <source>
        <dbReference type="Pfam" id="PF03358"/>
    </source>
</evidence>
<dbReference type="PANTHER" id="PTHR30543">
    <property type="entry name" value="CHROMATE REDUCTASE"/>
    <property type="match status" value="1"/>
</dbReference>
<organism evidence="2 3">
    <name type="scientific">Cryphonectria parasitica (strain ATCC 38755 / EP155)</name>
    <dbReference type="NCBI Taxonomy" id="660469"/>
    <lineage>
        <taxon>Eukaryota</taxon>
        <taxon>Fungi</taxon>
        <taxon>Dikarya</taxon>
        <taxon>Ascomycota</taxon>
        <taxon>Pezizomycotina</taxon>
        <taxon>Sordariomycetes</taxon>
        <taxon>Sordariomycetidae</taxon>
        <taxon>Diaporthales</taxon>
        <taxon>Cryphonectriaceae</taxon>
        <taxon>Cryphonectria-Endothia species complex</taxon>
        <taxon>Cryphonectria</taxon>
    </lineage>
</organism>
<dbReference type="PANTHER" id="PTHR30543:SF21">
    <property type="entry name" value="NAD(P)H-DEPENDENT FMN REDUCTASE LOT6"/>
    <property type="match status" value="1"/>
</dbReference>
<dbReference type="GO" id="GO:0010181">
    <property type="term" value="F:FMN binding"/>
    <property type="evidence" value="ECO:0007669"/>
    <property type="project" value="TreeGrafter"/>
</dbReference>
<dbReference type="Gene3D" id="3.40.50.360">
    <property type="match status" value="1"/>
</dbReference>
<evidence type="ECO:0000313" key="2">
    <source>
        <dbReference type="EMBL" id="KAF3764424.1"/>
    </source>
</evidence>
<dbReference type="RefSeq" id="XP_040775385.1">
    <property type="nucleotide sequence ID" value="XM_040923474.1"/>
</dbReference>
<dbReference type="InterPro" id="IPR005025">
    <property type="entry name" value="FMN_Rdtase-like_dom"/>
</dbReference>
<proteinExistence type="predicted"/>
<dbReference type="InterPro" id="IPR029039">
    <property type="entry name" value="Flavoprotein-like_sf"/>
</dbReference>
<dbReference type="EMBL" id="MU032348">
    <property type="protein sequence ID" value="KAF3764424.1"/>
    <property type="molecule type" value="Genomic_DNA"/>
</dbReference>
<sequence>MDSTKKSFKVGIICGSTRSVRVGPQVTAFVRDTISHHLSSQAGKGTKAPPVSLEIIDIENFNLPLFDEIVIPQAVTEPSGYAHEHTRAWSACVSSYHAFVFVTPQYNWGIPASLKNAVDYLYNEWKGKPAMVVSYGGHGGGRAAEALRTVCQGLKMGVVEKTVNMSFPDRDFGGKCYVGGDLGLAEEGSKVWEKEKEDILAVWDEMANKLTGLA</sequence>
<evidence type="ECO:0000313" key="3">
    <source>
        <dbReference type="Proteomes" id="UP000803844"/>
    </source>
</evidence>
<feature type="domain" description="NADPH-dependent FMN reductase-like" evidence="1">
    <location>
        <begin position="9"/>
        <end position="166"/>
    </location>
</feature>
<dbReference type="InterPro" id="IPR050712">
    <property type="entry name" value="NAD(P)H-dep_reductase"/>
</dbReference>
<dbReference type="GO" id="GO:0005829">
    <property type="term" value="C:cytosol"/>
    <property type="evidence" value="ECO:0007669"/>
    <property type="project" value="TreeGrafter"/>
</dbReference>
<dbReference type="OrthoDB" id="68575at2759"/>